<evidence type="ECO:0000259" key="5">
    <source>
        <dbReference type="Pfam" id="PF02892"/>
    </source>
</evidence>
<dbReference type="PANTHER" id="PTHR46951">
    <property type="entry name" value="BED-TYPE DOMAIN-CONTAINING PROTEIN"/>
    <property type="match status" value="1"/>
</dbReference>
<proteinExistence type="predicted"/>
<keyword evidence="7" id="KW-1185">Reference proteome</keyword>
<name>A0AAE1YA80_9LAMI</name>
<dbReference type="GO" id="GO:0003677">
    <property type="term" value="F:DNA binding"/>
    <property type="evidence" value="ECO:0007669"/>
    <property type="project" value="InterPro"/>
</dbReference>
<dbReference type="PANTHER" id="PTHR46951:SF2">
    <property type="entry name" value="BED-TYPE DOMAIN-CONTAINING PROTEIN"/>
    <property type="match status" value="1"/>
</dbReference>
<protein>
    <recommendedName>
        <fullName evidence="5">BED-type domain-containing protein</fullName>
    </recommendedName>
</protein>
<organism evidence="6 7">
    <name type="scientific">Sesamum alatum</name>
    <dbReference type="NCBI Taxonomy" id="300844"/>
    <lineage>
        <taxon>Eukaryota</taxon>
        <taxon>Viridiplantae</taxon>
        <taxon>Streptophyta</taxon>
        <taxon>Embryophyta</taxon>
        <taxon>Tracheophyta</taxon>
        <taxon>Spermatophyta</taxon>
        <taxon>Magnoliopsida</taxon>
        <taxon>eudicotyledons</taxon>
        <taxon>Gunneridae</taxon>
        <taxon>Pentapetalae</taxon>
        <taxon>asterids</taxon>
        <taxon>lamiids</taxon>
        <taxon>Lamiales</taxon>
        <taxon>Pedaliaceae</taxon>
        <taxon>Sesamum</taxon>
    </lineage>
</organism>
<keyword evidence="1" id="KW-0479">Metal-binding</keyword>
<comment type="caution">
    <text evidence="6">The sequence shown here is derived from an EMBL/GenBank/DDBJ whole genome shotgun (WGS) entry which is preliminary data.</text>
</comment>
<reference evidence="6" key="1">
    <citation type="submission" date="2020-06" db="EMBL/GenBank/DDBJ databases">
        <authorList>
            <person name="Li T."/>
            <person name="Hu X."/>
            <person name="Zhang T."/>
            <person name="Song X."/>
            <person name="Zhang H."/>
            <person name="Dai N."/>
            <person name="Sheng W."/>
            <person name="Hou X."/>
            <person name="Wei L."/>
        </authorList>
    </citation>
    <scope>NUCLEOTIDE SEQUENCE</scope>
    <source>
        <strain evidence="6">3651</strain>
        <tissue evidence="6">Leaf</tissue>
    </source>
</reference>
<feature type="domain" description="BED-type" evidence="5">
    <location>
        <begin position="30"/>
        <end position="65"/>
    </location>
</feature>
<dbReference type="InterPro" id="IPR003656">
    <property type="entry name" value="Znf_BED"/>
</dbReference>
<feature type="region of interest" description="Disordered" evidence="4">
    <location>
        <begin position="133"/>
        <end position="208"/>
    </location>
</feature>
<keyword evidence="2" id="KW-0863">Zinc-finger</keyword>
<feature type="compositionally biased region" description="Acidic residues" evidence="4">
    <location>
        <begin position="186"/>
        <end position="208"/>
    </location>
</feature>
<evidence type="ECO:0000256" key="2">
    <source>
        <dbReference type="ARBA" id="ARBA00022771"/>
    </source>
</evidence>
<dbReference type="Proteomes" id="UP001293254">
    <property type="component" value="Unassembled WGS sequence"/>
</dbReference>
<sequence>MSSSGQNVDTSSSAHTSTPPLHRGKIDITWNYVVEKFIDGKKVICCLYCEKVSTGGGINRMKQHLAGKKCEIRPSQKVTPDVRYQMEQSIKEIVEKRTETQEKFIAENQYGSHATEMGDLDDYDEIEEIRNQEHRGKSTQPSAGKGKAQPSQSTKIKHPSKVGDYFAPRFAPRSQPTIKSVLANDVDADEEPIEDLEVDDDIDFSTFE</sequence>
<evidence type="ECO:0000256" key="4">
    <source>
        <dbReference type="SAM" id="MobiDB-lite"/>
    </source>
</evidence>
<gene>
    <name evidence="6" type="ORF">Salat_1420700</name>
</gene>
<dbReference type="AlphaFoldDB" id="A0AAE1YA80"/>
<evidence type="ECO:0000256" key="1">
    <source>
        <dbReference type="ARBA" id="ARBA00022723"/>
    </source>
</evidence>
<accession>A0AAE1YA80</accession>
<keyword evidence="3" id="KW-0862">Zinc</keyword>
<feature type="compositionally biased region" description="Polar residues" evidence="4">
    <location>
        <begin position="1"/>
        <end position="19"/>
    </location>
</feature>
<dbReference type="GO" id="GO:0008270">
    <property type="term" value="F:zinc ion binding"/>
    <property type="evidence" value="ECO:0007669"/>
    <property type="project" value="UniProtKB-KW"/>
</dbReference>
<evidence type="ECO:0000256" key="3">
    <source>
        <dbReference type="ARBA" id="ARBA00022833"/>
    </source>
</evidence>
<evidence type="ECO:0000313" key="6">
    <source>
        <dbReference type="EMBL" id="KAK4426521.1"/>
    </source>
</evidence>
<feature type="region of interest" description="Disordered" evidence="4">
    <location>
        <begin position="1"/>
        <end position="20"/>
    </location>
</feature>
<dbReference type="Pfam" id="PF02892">
    <property type="entry name" value="zf-BED"/>
    <property type="match status" value="1"/>
</dbReference>
<reference evidence="6" key="2">
    <citation type="journal article" date="2024" name="Plant">
        <title>Genomic evolution and insights into agronomic trait innovations of Sesamum species.</title>
        <authorList>
            <person name="Miao H."/>
            <person name="Wang L."/>
            <person name="Qu L."/>
            <person name="Liu H."/>
            <person name="Sun Y."/>
            <person name="Le M."/>
            <person name="Wang Q."/>
            <person name="Wei S."/>
            <person name="Zheng Y."/>
            <person name="Lin W."/>
            <person name="Duan Y."/>
            <person name="Cao H."/>
            <person name="Xiong S."/>
            <person name="Wang X."/>
            <person name="Wei L."/>
            <person name="Li C."/>
            <person name="Ma Q."/>
            <person name="Ju M."/>
            <person name="Zhao R."/>
            <person name="Li G."/>
            <person name="Mu C."/>
            <person name="Tian Q."/>
            <person name="Mei H."/>
            <person name="Zhang T."/>
            <person name="Gao T."/>
            <person name="Zhang H."/>
        </authorList>
    </citation>
    <scope>NUCLEOTIDE SEQUENCE</scope>
    <source>
        <strain evidence="6">3651</strain>
    </source>
</reference>
<dbReference type="EMBL" id="JACGWO010000005">
    <property type="protein sequence ID" value="KAK4426521.1"/>
    <property type="molecule type" value="Genomic_DNA"/>
</dbReference>
<evidence type="ECO:0000313" key="7">
    <source>
        <dbReference type="Proteomes" id="UP001293254"/>
    </source>
</evidence>